<sequence length="402" mass="42801">MTPERRQLQRLRWRGTVLFAVTTALCLVVLAVMASAIDSRSHTRETYRELTGLAEQLSRSAASSGPDIRFDPQDVATWTTVDRTFAYVDRAGILVASPSQRALPSSATLIDLMARARRSGAPVESTAPAVERDAPSDWVALSVPYSDTVVLAGASAAPTPEHRRLDLLLVVTVVGLCALGTGLGHLLSGLAMRPAIRSIEQHEQFLREAAHELRTPLAVMQLALEADRSPHRLASIETQVTRMSALVSRLLDRARIRGADPASFELEPVRFDQVVELAVEDVPGAGAVRLDLRPSVVVGHADLLAQAVRNLTENAVRHGSGDVVVRVRGVVLEVTDQGPGIPAHRRGAVLEGGRTTAVGSGTGTGLAIVSWVAEVHGASVALGDAEPSGLRVTMTFPEAPSR</sequence>
<proteinExistence type="predicted"/>
<evidence type="ECO:0000313" key="1">
    <source>
        <dbReference type="EMBL" id="QWS34970.1"/>
    </source>
</evidence>
<dbReference type="EMBL" id="CP076544">
    <property type="protein sequence ID" value="QWS34970.1"/>
    <property type="molecule type" value="Genomic_DNA"/>
</dbReference>
<keyword evidence="2" id="KW-1185">Reference proteome</keyword>
<gene>
    <name evidence="1" type="ORF">KM842_07570</name>
</gene>
<name>A0ACD1E7R6_9MICO</name>
<protein>
    <submittedName>
        <fullName evidence="1">HAMP domain-containing histidine kinase</fullName>
    </submittedName>
</protein>
<organism evidence="1 2">
    <name type="scientific">Curtobacterium aetherium</name>
    <dbReference type="NCBI Taxonomy" id="2841594"/>
    <lineage>
        <taxon>Bacteria</taxon>
        <taxon>Bacillati</taxon>
        <taxon>Actinomycetota</taxon>
        <taxon>Actinomycetes</taxon>
        <taxon>Micrococcales</taxon>
        <taxon>Microbacteriaceae</taxon>
        <taxon>Curtobacterium</taxon>
    </lineage>
</organism>
<dbReference type="Proteomes" id="UP000681794">
    <property type="component" value="Chromosome"/>
</dbReference>
<keyword evidence="1" id="KW-0808">Transferase</keyword>
<evidence type="ECO:0000313" key="2">
    <source>
        <dbReference type="Proteomes" id="UP000681794"/>
    </source>
</evidence>
<accession>A0ACD1E7R6</accession>
<reference evidence="1" key="1">
    <citation type="submission" date="2021-06" db="EMBL/GenBank/DDBJ databases">
        <authorList>
            <person name="Ellington A.J."/>
            <person name="Bryan N.C."/>
            <person name="Christner B.C."/>
            <person name="Reisch C.R."/>
        </authorList>
    </citation>
    <scope>NUCLEOTIDE SEQUENCE</scope>
    <source>
        <strain evidence="1">L6-1</strain>
    </source>
</reference>
<keyword evidence="1" id="KW-0418">Kinase</keyword>